<evidence type="ECO:0000256" key="2">
    <source>
        <dbReference type="ARBA" id="ARBA00023134"/>
    </source>
</evidence>
<dbReference type="PANTHER" id="PTHR43381:SF4">
    <property type="entry name" value="EUKARYOTIC TRANSLATION INITIATION FACTOR 5B"/>
    <property type="match status" value="1"/>
</dbReference>
<dbReference type="SUPFAM" id="SSF52540">
    <property type="entry name" value="P-loop containing nucleoside triphosphate hydrolases"/>
    <property type="match status" value="1"/>
</dbReference>
<evidence type="ECO:0000259" key="4">
    <source>
        <dbReference type="Pfam" id="PF00009"/>
    </source>
</evidence>
<dbReference type="Proteomes" id="UP000483820">
    <property type="component" value="Chromosome III"/>
</dbReference>
<evidence type="ECO:0000256" key="1">
    <source>
        <dbReference type="ARBA" id="ARBA00022741"/>
    </source>
</evidence>
<dbReference type="AlphaFoldDB" id="A0A6A5H6W5"/>
<dbReference type="GO" id="GO:0005739">
    <property type="term" value="C:mitochondrion"/>
    <property type="evidence" value="ECO:0007669"/>
    <property type="project" value="TreeGrafter"/>
</dbReference>
<dbReference type="InterPro" id="IPR015760">
    <property type="entry name" value="TIF_IF2"/>
</dbReference>
<evidence type="ECO:0000313" key="6">
    <source>
        <dbReference type="Proteomes" id="UP000483820"/>
    </source>
</evidence>
<name>A0A6A5H6W5_CAERE</name>
<dbReference type="KEGG" id="crq:GCK72_010868"/>
<feature type="compositionally biased region" description="Basic and acidic residues" evidence="3">
    <location>
        <begin position="74"/>
        <end position="92"/>
    </location>
</feature>
<feature type="domain" description="Tr-type G" evidence="4">
    <location>
        <begin position="164"/>
        <end position="314"/>
    </location>
</feature>
<sequence>MDRPTVIPDDPSSEKEKEQEEEPQILETMFPLVTEASENSEEVMKTSMDSEDENKEGESESESESESEDEEEQENRRQCETKEEKMERVKERIEKRKEAAAAKRSINNLRSPVISVVGYFGSGKMDLLKNIRRTNLHEGESTEVSGEAIQERCQEVNGFLMEQMQIPGLLVIDTAGHESFSNLRTCGSSLSDMAILIVDIMVGLDSRTMDLLKLLYKGKTPFVIALNRIDGLSGYESNSRKDVYELLQCQKTSVYSEFKARVEKIVGEFADQKINVALSNSKHATDPDYVIMIPTSAKKGDGIGNLLSCIVNETQTKYAQKLAYSEEIDATITDLKEIPGEFWDEND</sequence>
<reference evidence="5 6" key="1">
    <citation type="submission" date="2019-12" db="EMBL/GenBank/DDBJ databases">
        <title>Chromosome-level assembly of the Caenorhabditis remanei genome.</title>
        <authorList>
            <person name="Teterina A.A."/>
            <person name="Willis J.H."/>
            <person name="Phillips P.C."/>
        </authorList>
    </citation>
    <scope>NUCLEOTIDE SEQUENCE [LARGE SCALE GENOMIC DNA]</scope>
    <source>
        <strain evidence="5 6">PX506</strain>
        <tissue evidence="5">Whole organism</tissue>
    </source>
</reference>
<keyword evidence="1" id="KW-0547">Nucleotide-binding</keyword>
<dbReference type="InterPro" id="IPR000795">
    <property type="entry name" value="T_Tr_GTP-bd_dom"/>
</dbReference>
<keyword evidence="2" id="KW-0342">GTP-binding</keyword>
<protein>
    <recommendedName>
        <fullName evidence="4">Tr-type G domain-containing protein</fullName>
    </recommendedName>
</protein>
<dbReference type="GeneID" id="78775032"/>
<dbReference type="CTD" id="78775032"/>
<dbReference type="GO" id="GO:0005525">
    <property type="term" value="F:GTP binding"/>
    <property type="evidence" value="ECO:0007669"/>
    <property type="project" value="UniProtKB-KW"/>
</dbReference>
<dbReference type="Pfam" id="PF00009">
    <property type="entry name" value="GTP_EFTU"/>
    <property type="match status" value="1"/>
</dbReference>
<dbReference type="GO" id="GO:0003743">
    <property type="term" value="F:translation initiation factor activity"/>
    <property type="evidence" value="ECO:0007669"/>
    <property type="project" value="TreeGrafter"/>
</dbReference>
<dbReference type="GO" id="GO:0003924">
    <property type="term" value="F:GTPase activity"/>
    <property type="evidence" value="ECO:0007669"/>
    <property type="project" value="InterPro"/>
</dbReference>
<gene>
    <name evidence="5" type="ORF">GCK72_010868</name>
</gene>
<dbReference type="InterPro" id="IPR027417">
    <property type="entry name" value="P-loop_NTPase"/>
</dbReference>
<accession>A0A6A5H6W5</accession>
<feature type="region of interest" description="Disordered" evidence="3">
    <location>
        <begin position="1"/>
        <end position="92"/>
    </location>
</feature>
<dbReference type="EMBL" id="WUAV01000003">
    <property type="protein sequence ID" value="KAF1762606.1"/>
    <property type="molecule type" value="Genomic_DNA"/>
</dbReference>
<evidence type="ECO:0000313" key="5">
    <source>
        <dbReference type="EMBL" id="KAF1762606.1"/>
    </source>
</evidence>
<proteinExistence type="predicted"/>
<organism evidence="5 6">
    <name type="scientific">Caenorhabditis remanei</name>
    <name type="common">Caenorhabditis vulgaris</name>
    <dbReference type="NCBI Taxonomy" id="31234"/>
    <lineage>
        <taxon>Eukaryota</taxon>
        <taxon>Metazoa</taxon>
        <taxon>Ecdysozoa</taxon>
        <taxon>Nematoda</taxon>
        <taxon>Chromadorea</taxon>
        <taxon>Rhabditida</taxon>
        <taxon>Rhabditina</taxon>
        <taxon>Rhabditomorpha</taxon>
        <taxon>Rhabditoidea</taxon>
        <taxon>Rhabditidae</taxon>
        <taxon>Peloderinae</taxon>
        <taxon>Caenorhabditis</taxon>
    </lineage>
</organism>
<dbReference type="PANTHER" id="PTHR43381">
    <property type="entry name" value="TRANSLATION INITIATION FACTOR IF-2-RELATED"/>
    <property type="match status" value="1"/>
</dbReference>
<evidence type="ECO:0000256" key="3">
    <source>
        <dbReference type="SAM" id="MobiDB-lite"/>
    </source>
</evidence>
<comment type="caution">
    <text evidence="5">The sequence shown here is derived from an EMBL/GenBank/DDBJ whole genome shotgun (WGS) entry which is preliminary data.</text>
</comment>
<dbReference type="RefSeq" id="XP_053587649.1">
    <property type="nucleotide sequence ID" value="XM_053728072.1"/>
</dbReference>
<dbReference type="Gene3D" id="3.40.50.300">
    <property type="entry name" value="P-loop containing nucleotide triphosphate hydrolases"/>
    <property type="match status" value="1"/>
</dbReference>
<feature type="compositionally biased region" description="Acidic residues" evidence="3">
    <location>
        <begin position="49"/>
        <end position="73"/>
    </location>
</feature>